<reference evidence="1" key="1">
    <citation type="submission" date="2014-09" db="EMBL/GenBank/DDBJ databases">
        <authorList>
            <person name="Magalhaes I.L.F."/>
            <person name="Oliveira U."/>
            <person name="Santos F.R."/>
            <person name="Vidigal T.H.D.A."/>
            <person name="Brescovit A.D."/>
            <person name="Santos A.J."/>
        </authorList>
    </citation>
    <scope>NUCLEOTIDE SEQUENCE</scope>
    <source>
        <tissue evidence="1">Shoot tissue taken approximately 20 cm above the soil surface</tissue>
    </source>
</reference>
<evidence type="ECO:0000313" key="1">
    <source>
        <dbReference type="EMBL" id="JAE13644.1"/>
    </source>
</evidence>
<accession>A0A0A9FQZ9</accession>
<dbReference type="AlphaFoldDB" id="A0A0A9FQZ9"/>
<organism evidence="1">
    <name type="scientific">Arundo donax</name>
    <name type="common">Giant reed</name>
    <name type="synonym">Donax arundinaceus</name>
    <dbReference type="NCBI Taxonomy" id="35708"/>
    <lineage>
        <taxon>Eukaryota</taxon>
        <taxon>Viridiplantae</taxon>
        <taxon>Streptophyta</taxon>
        <taxon>Embryophyta</taxon>
        <taxon>Tracheophyta</taxon>
        <taxon>Spermatophyta</taxon>
        <taxon>Magnoliopsida</taxon>
        <taxon>Liliopsida</taxon>
        <taxon>Poales</taxon>
        <taxon>Poaceae</taxon>
        <taxon>PACMAD clade</taxon>
        <taxon>Arundinoideae</taxon>
        <taxon>Arundineae</taxon>
        <taxon>Arundo</taxon>
    </lineage>
</organism>
<sequence>MPSRETLGPPLVSCCHHFSLEKLGTPIYLPPT</sequence>
<protein>
    <submittedName>
        <fullName evidence="1">Uncharacterized protein</fullName>
    </submittedName>
</protein>
<dbReference type="EMBL" id="GBRH01184252">
    <property type="protein sequence ID" value="JAE13644.1"/>
    <property type="molecule type" value="Transcribed_RNA"/>
</dbReference>
<reference evidence="1" key="2">
    <citation type="journal article" date="2015" name="Data Brief">
        <title>Shoot transcriptome of the giant reed, Arundo donax.</title>
        <authorList>
            <person name="Barrero R.A."/>
            <person name="Guerrero F.D."/>
            <person name="Moolhuijzen P."/>
            <person name="Goolsby J.A."/>
            <person name="Tidwell J."/>
            <person name="Bellgard S.E."/>
            <person name="Bellgard M.I."/>
        </authorList>
    </citation>
    <scope>NUCLEOTIDE SEQUENCE</scope>
    <source>
        <tissue evidence="1">Shoot tissue taken approximately 20 cm above the soil surface</tissue>
    </source>
</reference>
<name>A0A0A9FQZ9_ARUDO</name>
<proteinExistence type="predicted"/>